<organism evidence="2 3">
    <name type="scientific">Alienimonas chondri</name>
    <dbReference type="NCBI Taxonomy" id="2681879"/>
    <lineage>
        <taxon>Bacteria</taxon>
        <taxon>Pseudomonadati</taxon>
        <taxon>Planctomycetota</taxon>
        <taxon>Planctomycetia</taxon>
        <taxon>Planctomycetales</taxon>
        <taxon>Planctomycetaceae</taxon>
        <taxon>Alienimonas</taxon>
    </lineage>
</organism>
<protein>
    <recommendedName>
        <fullName evidence="4">Outer membrane lipoprotein-sorting protein</fullName>
    </recommendedName>
</protein>
<feature type="signal peptide" evidence="1">
    <location>
        <begin position="1"/>
        <end position="26"/>
    </location>
</feature>
<gene>
    <name evidence="2" type="ORF">LzC2_27200</name>
</gene>
<reference evidence="2 3" key="1">
    <citation type="journal article" date="2020" name="Syst. Appl. Microbiol.">
        <title>Alienimonas chondri sp. nov., a novel planctomycete isolated from the biofilm of the red alga Chondrus crispus.</title>
        <authorList>
            <person name="Vitorino I."/>
            <person name="Albuquerque L."/>
            <person name="Wiegand S."/>
            <person name="Kallscheuer N."/>
            <person name="da Costa M.S."/>
            <person name="Lobo-da-Cunha A."/>
            <person name="Jogler C."/>
            <person name="Lage O.M."/>
        </authorList>
    </citation>
    <scope>NUCLEOTIDE SEQUENCE [LARGE SCALE GENOMIC DNA]</scope>
    <source>
        <strain evidence="2 3">LzC2</strain>
    </source>
</reference>
<evidence type="ECO:0000256" key="1">
    <source>
        <dbReference type="SAM" id="SignalP"/>
    </source>
</evidence>
<proteinExistence type="predicted"/>
<keyword evidence="3" id="KW-1185">Reference proteome</keyword>
<feature type="chain" id="PRO_5046285347" description="Outer membrane lipoprotein-sorting protein" evidence="1">
    <location>
        <begin position="27"/>
        <end position="337"/>
    </location>
</feature>
<dbReference type="Proteomes" id="UP000609651">
    <property type="component" value="Unassembled WGS sequence"/>
</dbReference>
<comment type="caution">
    <text evidence="2">The sequence shown here is derived from an EMBL/GenBank/DDBJ whole genome shotgun (WGS) entry which is preliminary data.</text>
</comment>
<keyword evidence="1" id="KW-0732">Signal</keyword>
<accession>A0ABX1VGQ7</accession>
<evidence type="ECO:0000313" key="2">
    <source>
        <dbReference type="EMBL" id="NNJ26631.1"/>
    </source>
</evidence>
<name>A0ABX1VGQ7_9PLAN</name>
<sequence>MLYRSRSVLFLLTAATVVVFPIDAEADEGDTIDTLSEVLAELRKVERRPFTGTLRWKSEYRLDGAQGGDFFLTEKTKVGVESRLTDAWRVDVKTDQTTAVGPPQGHRFVSCFDGARTVRAGYYTKDAKIPVVNLIEGESRSQEAFDPHKLAIERKAPRSTLSQWLTQELEPGDRSVAEDGFSGMTARYRGAEKIDDLPVQVVEAEFRQAGKPESEVRSRWVFFLAPDRDWLPVRAEFWGYKWTTEFPMSTFVLTDIVQTKDGRWLPREAVQEKFGEGFAQRGERKRTWREVTTVEFDPDRLIDRADLCEDVLPVDGSPVYVLEDGEIVESYVEGEQD</sequence>
<evidence type="ECO:0000313" key="3">
    <source>
        <dbReference type="Proteomes" id="UP000609651"/>
    </source>
</evidence>
<dbReference type="Gene3D" id="2.50.20.10">
    <property type="entry name" value="Lipoprotein localisation LolA/LolB/LppX"/>
    <property type="match status" value="1"/>
</dbReference>
<evidence type="ECO:0008006" key="4">
    <source>
        <dbReference type="Google" id="ProtNLM"/>
    </source>
</evidence>
<dbReference type="EMBL" id="WTPX01000088">
    <property type="protein sequence ID" value="NNJ26631.1"/>
    <property type="molecule type" value="Genomic_DNA"/>
</dbReference>